<accession>A0AA86N3C0</accession>
<proteinExistence type="predicted"/>
<dbReference type="EMBL" id="OX365700">
    <property type="protein sequence ID" value="CAI4033896.1"/>
    <property type="molecule type" value="Genomic_DNA"/>
</dbReference>
<dbReference type="KEGG" id="nti:DNFV4_04338"/>
<reference evidence="1" key="1">
    <citation type="submission" date="2022-10" db="EMBL/GenBank/DDBJ databases">
        <authorList>
            <person name="Koch H."/>
        </authorList>
    </citation>
    <scope>NUCLEOTIDE SEQUENCE</scope>
    <source>
        <strain evidence="1">DNF</strain>
    </source>
</reference>
<evidence type="ECO:0008006" key="3">
    <source>
        <dbReference type="Google" id="ProtNLM"/>
    </source>
</evidence>
<sequence>MEQDRTILKVLIGSQAHGLAGPESDADYRSVYVMPTADLFRVGFRYQGTRMTKETADETAWEIGLFLSLALECYPLVLETFLAPVVSADEWGRELRDLFPSVWSPRLAYEAFMTYAANQRKKFLDKKDGRPAKYAAAYVRVLYNLCELLDRGTFTVRIAETEVGADLARLKAGQVRPGEVIDMGEHWAGVATQRLSACVHRSDPNAVDAFALRIRKAFLSS</sequence>
<organism evidence="1 2">
    <name type="scientific">Nitrospira tepida</name>
    <dbReference type="NCBI Taxonomy" id="2973512"/>
    <lineage>
        <taxon>Bacteria</taxon>
        <taxon>Pseudomonadati</taxon>
        <taxon>Nitrospirota</taxon>
        <taxon>Nitrospiria</taxon>
        <taxon>Nitrospirales</taxon>
        <taxon>Nitrospiraceae</taxon>
        <taxon>Nitrospira</taxon>
    </lineage>
</organism>
<dbReference type="PANTHER" id="PTHR34817:SF1">
    <property type="entry name" value="NUCLEOTIDYLTRANSFERASE"/>
    <property type="match status" value="1"/>
</dbReference>
<dbReference type="Pfam" id="PF10127">
    <property type="entry name" value="RlaP"/>
    <property type="match status" value="1"/>
</dbReference>
<gene>
    <name evidence="1" type="ORF">DNFV4_04338</name>
</gene>
<dbReference type="RefSeq" id="WP_289271320.1">
    <property type="nucleotide sequence ID" value="NZ_OX365700.1"/>
</dbReference>
<dbReference type="PANTHER" id="PTHR34817">
    <property type="entry name" value="NUCLEOTIDYLTRANSFERASE"/>
    <property type="match status" value="1"/>
</dbReference>
<protein>
    <recommendedName>
        <fullName evidence="3">Nucleotidyltransferase</fullName>
    </recommendedName>
</protein>
<dbReference type="AlphaFoldDB" id="A0AA86N3C0"/>
<keyword evidence="2" id="KW-1185">Reference proteome</keyword>
<evidence type="ECO:0000313" key="2">
    <source>
        <dbReference type="Proteomes" id="UP001179121"/>
    </source>
</evidence>
<dbReference type="InterPro" id="IPR018775">
    <property type="entry name" value="RlaP"/>
</dbReference>
<dbReference type="Proteomes" id="UP001179121">
    <property type="component" value="Chromosome"/>
</dbReference>
<name>A0AA86N3C0_9BACT</name>
<evidence type="ECO:0000313" key="1">
    <source>
        <dbReference type="EMBL" id="CAI4033896.1"/>
    </source>
</evidence>